<sequence>MSNITAAHLFPHKLGQDILVSFFGEDVEGELMMARNGLLLQTDVESALGLP</sequence>
<dbReference type="AlphaFoldDB" id="A0AAJ0HD16"/>
<dbReference type="Proteomes" id="UP001275084">
    <property type="component" value="Unassembled WGS sequence"/>
</dbReference>
<dbReference type="InterPro" id="IPR003615">
    <property type="entry name" value="HNH_nuc"/>
</dbReference>
<dbReference type="EMBL" id="JAUIQD010000005">
    <property type="protein sequence ID" value="KAK3348573.1"/>
    <property type="molecule type" value="Genomic_DNA"/>
</dbReference>
<keyword evidence="3" id="KW-1185">Reference proteome</keyword>
<dbReference type="Pfam" id="PF13391">
    <property type="entry name" value="HNH_2"/>
    <property type="match status" value="1"/>
</dbReference>
<organism evidence="2 3">
    <name type="scientific">Lasiosphaeria hispida</name>
    <dbReference type="NCBI Taxonomy" id="260671"/>
    <lineage>
        <taxon>Eukaryota</taxon>
        <taxon>Fungi</taxon>
        <taxon>Dikarya</taxon>
        <taxon>Ascomycota</taxon>
        <taxon>Pezizomycotina</taxon>
        <taxon>Sordariomycetes</taxon>
        <taxon>Sordariomycetidae</taxon>
        <taxon>Sordariales</taxon>
        <taxon>Lasiosphaeriaceae</taxon>
        <taxon>Lasiosphaeria</taxon>
    </lineage>
</organism>
<comment type="caution">
    <text evidence="2">The sequence shown here is derived from an EMBL/GenBank/DDBJ whole genome shotgun (WGS) entry which is preliminary data.</text>
</comment>
<evidence type="ECO:0000259" key="1">
    <source>
        <dbReference type="Pfam" id="PF13391"/>
    </source>
</evidence>
<name>A0AAJ0HD16_9PEZI</name>
<evidence type="ECO:0000313" key="3">
    <source>
        <dbReference type="Proteomes" id="UP001275084"/>
    </source>
</evidence>
<proteinExistence type="predicted"/>
<evidence type="ECO:0000313" key="2">
    <source>
        <dbReference type="EMBL" id="KAK3348573.1"/>
    </source>
</evidence>
<reference evidence="2" key="1">
    <citation type="journal article" date="2023" name="Mol. Phylogenet. Evol.">
        <title>Genome-scale phylogeny and comparative genomics of the fungal order Sordariales.</title>
        <authorList>
            <person name="Hensen N."/>
            <person name="Bonometti L."/>
            <person name="Westerberg I."/>
            <person name="Brannstrom I.O."/>
            <person name="Guillou S."/>
            <person name="Cros-Aarteil S."/>
            <person name="Calhoun S."/>
            <person name="Haridas S."/>
            <person name="Kuo A."/>
            <person name="Mondo S."/>
            <person name="Pangilinan J."/>
            <person name="Riley R."/>
            <person name="LaButti K."/>
            <person name="Andreopoulos B."/>
            <person name="Lipzen A."/>
            <person name="Chen C."/>
            <person name="Yan M."/>
            <person name="Daum C."/>
            <person name="Ng V."/>
            <person name="Clum A."/>
            <person name="Steindorff A."/>
            <person name="Ohm R.A."/>
            <person name="Martin F."/>
            <person name="Silar P."/>
            <person name="Natvig D.O."/>
            <person name="Lalanne C."/>
            <person name="Gautier V."/>
            <person name="Ament-Velasquez S.L."/>
            <person name="Kruys A."/>
            <person name="Hutchinson M.I."/>
            <person name="Powell A.J."/>
            <person name="Barry K."/>
            <person name="Miller A.N."/>
            <person name="Grigoriev I.V."/>
            <person name="Debuchy R."/>
            <person name="Gladieux P."/>
            <person name="Hiltunen Thoren M."/>
            <person name="Johannesson H."/>
        </authorList>
    </citation>
    <scope>NUCLEOTIDE SEQUENCE</scope>
    <source>
        <strain evidence="2">CBS 955.72</strain>
    </source>
</reference>
<accession>A0AAJ0HD16</accession>
<feature type="domain" description="HNH nuclease" evidence="1">
    <location>
        <begin position="4"/>
        <end position="47"/>
    </location>
</feature>
<gene>
    <name evidence="2" type="ORF">B0T25DRAFT_545995</name>
</gene>
<reference evidence="2" key="2">
    <citation type="submission" date="2023-06" db="EMBL/GenBank/DDBJ databases">
        <authorList>
            <consortium name="Lawrence Berkeley National Laboratory"/>
            <person name="Haridas S."/>
            <person name="Hensen N."/>
            <person name="Bonometti L."/>
            <person name="Westerberg I."/>
            <person name="Brannstrom I.O."/>
            <person name="Guillou S."/>
            <person name="Cros-Aarteil S."/>
            <person name="Calhoun S."/>
            <person name="Kuo A."/>
            <person name="Mondo S."/>
            <person name="Pangilinan J."/>
            <person name="Riley R."/>
            <person name="Labutti K."/>
            <person name="Andreopoulos B."/>
            <person name="Lipzen A."/>
            <person name="Chen C."/>
            <person name="Yanf M."/>
            <person name="Daum C."/>
            <person name="Ng V."/>
            <person name="Clum A."/>
            <person name="Steindorff A."/>
            <person name="Ohm R."/>
            <person name="Martin F."/>
            <person name="Silar P."/>
            <person name="Natvig D."/>
            <person name="Lalanne C."/>
            <person name="Gautier V."/>
            <person name="Ament-Velasquez S.L."/>
            <person name="Kruys A."/>
            <person name="Hutchinson M.I."/>
            <person name="Powell A.J."/>
            <person name="Barry K."/>
            <person name="Miller A.N."/>
            <person name="Grigoriev I.V."/>
            <person name="Debuchy R."/>
            <person name="Gladieux P."/>
            <person name="Thoren M.H."/>
            <person name="Johannesson H."/>
        </authorList>
    </citation>
    <scope>NUCLEOTIDE SEQUENCE</scope>
    <source>
        <strain evidence="2">CBS 955.72</strain>
    </source>
</reference>
<protein>
    <recommendedName>
        <fullName evidence="1">HNH nuclease domain-containing protein</fullName>
    </recommendedName>
</protein>